<accession>A0A6G1L278</accession>
<dbReference type="EMBL" id="ML995866">
    <property type="protein sequence ID" value="KAF2766800.1"/>
    <property type="molecule type" value="Genomic_DNA"/>
</dbReference>
<feature type="non-terminal residue" evidence="1">
    <location>
        <position position="1"/>
    </location>
</feature>
<organism evidence="1 2">
    <name type="scientific">Teratosphaeria nubilosa</name>
    <dbReference type="NCBI Taxonomy" id="161662"/>
    <lineage>
        <taxon>Eukaryota</taxon>
        <taxon>Fungi</taxon>
        <taxon>Dikarya</taxon>
        <taxon>Ascomycota</taxon>
        <taxon>Pezizomycotina</taxon>
        <taxon>Dothideomycetes</taxon>
        <taxon>Dothideomycetidae</taxon>
        <taxon>Mycosphaerellales</taxon>
        <taxon>Teratosphaeriaceae</taxon>
        <taxon>Teratosphaeria</taxon>
    </lineage>
</organism>
<evidence type="ECO:0008006" key="3">
    <source>
        <dbReference type="Google" id="ProtNLM"/>
    </source>
</evidence>
<keyword evidence="2" id="KW-1185">Reference proteome</keyword>
<proteinExistence type="predicted"/>
<gene>
    <name evidence="1" type="ORF">EJ03DRAFT_259583</name>
</gene>
<reference evidence="1" key="1">
    <citation type="journal article" date="2020" name="Stud. Mycol.">
        <title>101 Dothideomycetes genomes: a test case for predicting lifestyles and emergence of pathogens.</title>
        <authorList>
            <person name="Haridas S."/>
            <person name="Albert R."/>
            <person name="Binder M."/>
            <person name="Bloem J."/>
            <person name="Labutti K."/>
            <person name="Salamov A."/>
            <person name="Andreopoulos B."/>
            <person name="Baker S."/>
            <person name="Barry K."/>
            <person name="Bills G."/>
            <person name="Bluhm B."/>
            <person name="Cannon C."/>
            <person name="Castanera R."/>
            <person name="Culley D."/>
            <person name="Daum C."/>
            <person name="Ezra D."/>
            <person name="Gonzalez J."/>
            <person name="Henrissat B."/>
            <person name="Kuo A."/>
            <person name="Liang C."/>
            <person name="Lipzen A."/>
            <person name="Lutzoni F."/>
            <person name="Magnuson J."/>
            <person name="Mondo S."/>
            <person name="Nolan M."/>
            <person name="Ohm R."/>
            <person name="Pangilinan J."/>
            <person name="Park H.-J."/>
            <person name="Ramirez L."/>
            <person name="Alfaro M."/>
            <person name="Sun H."/>
            <person name="Tritt A."/>
            <person name="Yoshinaga Y."/>
            <person name="Zwiers L.-H."/>
            <person name="Turgeon B."/>
            <person name="Goodwin S."/>
            <person name="Spatafora J."/>
            <person name="Crous P."/>
            <person name="Grigoriev I."/>
        </authorList>
    </citation>
    <scope>NUCLEOTIDE SEQUENCE</scope>
    <source>
        <strain evidence="1">CBS 116005</strain>
    </source>
</reference>
<evidence type="ECO:0000313" key="2">
    <source>
        <dbReference type="Proteomes" id="UP000799436"/>
    </source>
</evidence>
<dbReference type="AlphaFoldDB" id="A0A6G1L278"/>
<dbReference type="OrthoDB" id="3849578at2759"/>
<protein>
    <recommendedName>
        <fullName evidence="3">F-box domain-containing protein</fullName>
    </recommendedName>
</protein>
<sequence>LLHLPAELRLRIYDFLPDLWPGRHEVVGGSINITPPICRTCTLLRTETVPVFAGNAHFAIQAARPDIETTVRRWLCEIGPAGVKKLQSLQWRCHWNLAMPTRGEGHVGFYLRLERTAEDQWLCATGTSPIARDSRGMRLESVELLRDTAKQHLGSTMLTRKHHHLTAPDILRMLEAVRIVADHPMPAFDPDRSDLARQCRHDIWSSMEREL</sequence>
<dbReference type="Proteomes" id="UP000799436">
    <property type="component" value="Unassembled WGS sequence"/>
</dbReference>
<evidence type="ECO:0000313" key="1">
    <source>
        <dbReference type="EMBL" id="KAF2766800.1"/>
    </source>
</evidence>
<feature type="non-terminal residue" evidence="1">
    <location>
        <position position="211"/>
    </location>
</feature>
<name>A0A6G1L278_9PEZI</name>